<protein>
    <submittedName>
        <fullName evidence="2">HAD-IA family hydrolase</fullName>
    </submittedName>
</protein>
<reference evidence="2 3" key="1">
    <citation type="journal article" date="2014" name="Int. J. Syst. Evol. Microbiol.">
        <title>Sneathiella chungangensis sp. nov., isolated from a marine sand, and emended description of the genus Sneathiella.</title>
        <authorList>
            <person name="Siamphan C."/>
            <person name="Kim H."/>
            <person name="Lee J.S."/>
            <person name="Kim W."/>
        </authorList>
    </citation>
    <scope>NUCLEOTIDE SEQUENCE [LARGE SCALE GENOMIC DNA]</scope>
    <source>
        <strain evidence="2 3">KCTC 32476</strain>
    </source>
</reference>
<name>A0A845MGH2_9PROT</name>
<accession>A0A845MGH2</accession>
<keyword evidence="2" id="KW-0378">Hydrolase</keyword>
<dbReference type="NCBIfam" id="TIGR02247">
    <property type="entry name" value="HAD-1A3-hyp"/>
    <property type="match status" value="1"/>
</dbReference>
<dbReference type="InterPro" id="IPR023198">
    <property type="entry name" value="PGP-like_dom2"/>
</dbReference>
<dbReference type="CDD" id="cd02603">
    <property type="entry name" value="HAD_sEH-N_like"/>
    <property type="match status" value="1"/>
</dbReference>
<dbReference type="SFLD" id="SFLDG01129">
    <property type="entry name" value="C1.5:_HAD__Beta-PGM__Phosphata"/>
    <property type="match status" value="1"/>
</dbReference>
<dbReference type="PRINTS" id="PR00413">
    <property type="entry name" value="HADHALOGNASE"/>
</dbReference>
<keyword evidence="3" id="KW-1185">Reference proteome</keyword>
<dbReference type="PANTHER" id="PTHR47829">
    <property type="entry name" value="HYDROLASE, PUTATIVE (AFU_ORTHOLOGUE AFUA_1G12880)-RELATED"/>
    <property type="match status" value="1"/>
</dbReference>
<dbReference type="InterPro" id="IPR036412">
    <property type="entry name" value="HAD-like_sf"/>
</dbReference>
<dbReference type="OrthoDB" id="9807742at2"/>
<evidence type="ECO:0000313" key="2">
    <source>
        <dbReference type="EMBL" id="MZR23088.1"/>
    </source>
</evidence>
<dbReference type="NCBIfam" id="TIGR01509">
    <property type="entry name" value="HAD-SF-IA-v3"/>
    <property type="match status" value="1"/>
</dbReference>
<dbReference type="InterPro" id="IPR052898">
    <property type="entry name" value="ACAD10-like"/>
</dbReference>
<dbReference type="GO" id="GO:0016787">
    <property type="term" value="F:hydrolase activity"/>
    <property type="evidence" value="ECO:0007669"/>
    <property type="project" value="UniProtKB-KW"/>
</dbReference>
<dbReference type="AlphaFoldDB" id="A0A845MGH2"/>
<dbReference type="Proteomes" id="UP000445696">
    <property type="component" value="Unassembled WGS sequence"/>
</dbReference>
<dbReference type="InterPro" id="IPR006439">
    <property type="entry name" value="HAD-SF_hydro_IA"/>
</dbReference>
<dbReference type="InterPro" id="IPR023214">
    <property type="entry name" value="HAD_sf"/>
</dbReference>
<dbReference type="Pfam" id="PF00702">
    <property type="entry name" value="Hydrolase"/>
    <property type="match status" value="1"/>
</dbReference>
<comment type="caution">
    <text evidence="2">The sequence shown here is derived from an EMBL/GenBank/DDBJ whole genome shotgun (WGS) entry which is preliminary data.</text>
</comment>
<dbReference type="SUPFAM" id="SSF56784">
    <property type="entry name" value="HAD-like"/>
    <property type="match status" value="1"/>
</dbReference>
<dbReference type="PANTHER" id="PTHR47829:SF1">
    <property type="entry name" value="HAD FAMILY PHOSPHATASE"/>
    <property type="match status" value="1"/>
</dbReference>
<organism evidence="2 3">
    <name type="scientific">Sneathiella chungangensis</name>
    <dbReference type="NCBI Taxonomy" id="1418234"/>
    <lineage>
        <taxon>Bacteria</taxon>
        <taxon>Pseudomonadati</taxon>
        <taxon>Pseudomonadota</taxon>
        <taxon>Alphaproteobacteria</taxon>
        <taxon>Sneathiellales</taxon>
        <taxon>Sneathiellaceae</taxon>
        <taxon>Sneathiella</taxon>
    </lineage>
</organism>
<dbReference type="InterPro" id="IPR011945">
    <property type="entry name" value="HAD-SF_ppase_IA/epoxid_hydro_N"/>
</dbReference>
<dbReference type="EMBL" id="WTVA01000014">
    <property type="protein sequence ID" value="MZR23088.1"/>
    <property type="molecule type" value="Genomic_DNA"/>
</dbReference>
<dbReference type="RefSeq" id="WP_161339563.1">
    <property type="nucleotide sequence ID" value="NZ_JBHSDG010000003.1"/>
</dbReference>
<sequence>MIKAILWDFGGVLTTSPFEAFTRFEKAKGLPENFIRTINSTNPNENAWAKFERNEVTLEEFDKLFELESAAMGHAVPGTEIIKLLAGDIRPNMVNALKICGTRFNCTCLTNNVAAGNGPGMTRDAAAQAEVEKVMALFRQVIESSKIGLRKPDPRIYEYACEQMAVAPEEVVYLDDLGINLKPAAAMGMTTIKVVNEGQALRDLAAASNLSFS</sequence>
<dbReference type="Gene3D" id="1.10.150.240">
    <property type="entry name" value="Putative phosphatase, domain 2"/>
    <property type="match status" value="1"/>
</dbReference>
<evidence type="ECO:0000256" key="1">
    <source>
        <dbReference type="ARBA" id="ARBA00022990"/>
    </source>
</evidence>
<keyword evidence="1" id="KW-0007">Acetylation</keyword>
<gene>
    <name evidence="2" type="ORF">GQF03_12195</name>
</gene>
<dbReference type="SFLD" id="SFLDS00003">
    <property type="entry name" value="Haloacid_Dehalogenase"/>
    <property type="match status" value="1"/>
</dbReference>
<proteinExistence type="predicted"/>
<evidence type="ECO:0000313" key="3">
    <source>
        <dbReference type="Proteomes" id="UP000445696"/>
    </source>
</evidence>
<dbReference type="Gene3D" id="3.40.50.1000">
    <property type="entry name" value="HAD superfamily/HAD-like"/>
    <property type="match status" value="1"/>
</dbReference>